<dbReference type="EMBL" id="JHEG02000048">
    <property type="protein sequence ID" value="KIE10017.1"/>
    <property type="molecule type" value="Genomic_DNA"/>
</dbReference>
<gene>
    <name evidence="1" type="ORF">DA73_0215235</name>
</gene>
<accession>A0A0C1N5W3</accession>
<sequence>MAEIGICGIFSHRYQLSAVGYQLSVMTNNFSLITVLAYSGANLYQRFTSHQPSFFGEIERILYFSGIFF</sequence>
<organism evidence="1">
    <name type="scientific">Tolypothrix bouteillei VB521301</name>
    <dbReference type="NCBI Taxonomy" id="1479485"/>
    <lineage>
        <taxon>Bacteria</taxon>
        <taxon>Bacillati</taxon>
        <taxon>Cyanobacteriota</taxon>
        <taxon>Cyanophyceae</taxon>
        <taxon>Nostocales</taxon>
        <taxon>Tolypothrichaceae</taxon>
        <taxon>Tolypothrix</taxon>
    </lineage>
</organism>
<protein>
    <submittedName>
        <fullName evidence="1">Uncharacterized protein</fullName>
    </submittedName>
</protein>
<proteinExistence type="predicted"/>
<dbReference type="STRING" id="1479485.DA73_0215235"/>
<evidence type="ECO:0000313" key="1">
    <source>
        <dbReference type="EMBL" id="KIE10017.1"/>
    </source>
</evidence>
<comment type="caution">
    <text evidence="1">The sequence shown here is derived from an EMBL/GenBank/DDBJ whole genome shotgun (WGS) entry which is preliminary data.</text>
</comment>
<dbReference type="AlphaFoldDB" id="A0A0C1N5W3"/>
<reference evidence="1" key="1">
    <citation type="journal article" date="2015" name="Genome Announc.">
        <title>Draft Genome Sequence of Tolypothrix boutellei Strain VB521301.</title>
        <authorList>
            <person name="Chandrababunaidu M.M."/>
            <person name="Singh D."/>
            <person name="Sen D."/>
            <person name="Bhan S."/>
            <person name="Das S."/>
            <person name="Gupta A."/>
            <person name="Adhikary S.P."/>
            <person name="Tripathy S."/>
        </authorList>
    </citation>
    <scope>NUCLEOTIDE SEQUENCE</scope>
    <source>
        <strain evidence="1">VB521301</strain>
    </source>
</reference>
<name>A0A0C1N5W3_9CYAN</name>